<evidence type="ECO:0000256" key="1">
    <source>
        <dbReference type="SAM" id="Phobius"/>
    </source>
</evidence>
<feature type="transmembrane region" description="Helical" evidence="1">
    <location>
        <begin position="22"/>
        <end position="44"/>
    </location>
</feature>
<dbReference type="EMBL" id="SOFD01000035">
    <property type="protein sequence ID" value="TFB74397.1"/>
    <property type="molecule type" value="Genomic_DNA"/>
</dbReference>
<protein>
    <submittedName>
        <fullName evidence="2">Uncharacterized protein</fullName>
    </submittedName>
</protein>
<sequence length="83" mass="8962">MKENTVTERREGQAKRPSGRQIVGWVAIVFCGLLAFVNAATIASSDGMRAFLIVAGVVLIGILVTLLGRWFFKRENPAGPKGC</sequence>
<gene>
    <name evidence="2" type="ORF">E3O21_13500</name>
</gene>
<comment type="caution">
    <text evidence="2">The sequence shown here is derived from an EMBL/GenBank/DDBJ whole genome shotgun (WGS) entry which is preliminary data.</text>
</comment>
<feature type="transmembrane region" description="Helical" evidence="1">
    <location>
        <begin position="50"/>
        <end position="72"/>
    </location>
</feature>
<keyword evidence="1" id="KW-1133">Transmembrane helix</keyword>
<reference evidence="2 3" key="1">
    <citation type="submission" date="2019-03" db="EMBL/GenBank/DDBJ databases">
        <title>Genomics of glacier-inhabiting Cryobacterium strains.</title>
        <authorList>
            <person name="Liu Q."/>
            <person name="Xin Y.-H."/>
        </authorList>
    </citation>
    <scope>NUCLEOTIDE SEQUENCE [LARGE SCALE GENOMIC DNA]</scope>
    <source>
        <strain evidence="2 3">Hh8</strain>
    </source>
</reference>
<keyword evidence="1" id="KW-0812">Transmembrane</keyword>
<evidence type="ECO:0000313" key="2">
    <source>
        <dbReference type="EMBL" id="TFB74397.1"/>
    </source>
</evidence>
<evidence type="ECO:0000313" key="3">
    <source>
        <dbReference type="Proteomes" id="UP000298252"/>
    </source>
</evidence>
<name>A0ABY2HYH0_9MICO</name>
<keyword evidence="1" id="KW-0472">Membrane</keyword>
<dbReference type="RefSeq" id="WP_092342562.1">
    <property type="nucleotide sequence ID" value="NZ_FNIB01000026.1"/>
</dbReference>
<dbReference type="Proteomes" id="UP000298252">
    <property type="component" value="Unassembled WGS sequence"/>
</dbReference>
<proteinExistence type="predicted"/>
<organism evidence="2 3">
    <name type="scientific">Cryobacterium flavum</name>
    <dbReference type="NCBI Taxonomy" id="1424659"/>
    <lineage>
        <taxon>Bacteria</taxon>
        <taxon>Bacillati</taxon>
        <taxon>Actinomycetota</taxon>
        <taxon>Actinomycetes</taxon>
        <taxon>Micrococcales</taxon>
        <taxon>Microbacteriaceae</taxon>
        <taxon>Cryobacterium</taxon>
    </lineage>
</organism>
<accession>A0ABY2HYH0</accession>
<keyword evidence="3" id="KW-1185">Reference proteome</keyword>